<dbReference type="InterPro" id="IPR020846">
    <property type="entry name" value="MFS_dom"/>
</dbReference>
<sequence>MKFNKHKINTVDINQAKKSVFATGIGNAMEWFDFALYSYLAVIISKNFFSQVENDEIKLIFTFATFAIAFLLRPVGGIVFGKIGDKYGRKVVLTSTIILMAISTFIIGILPTYDQIGIWAPIILLLARIMQGFSVGGEYAGAMVYIAESSPDNKRIRLGKWIRIRLLYLVTFLLRY</sequence>
<keyword evidence="7 11" id="KW-1133">Transmembrane helix</keyword>
<evidence type="ECO:0000256" key="3">
    <source>
        <dbReference type="ARBA" id="ARBA00022448"/>
    </source>
</evidence>
<accession>A0A380FI89</accession>
<dbReference type="Proteomes" id="UP000255277">
    <property type="component" value="Unassembled WGS sequence"/>
</dbReference>
<dbReference type="InterPro" id="IPR005829">
    <property type="entry name" value="Sugar_transporter_CS"/>
</dbReference>
<feature type="transmembrane region" description="Helical" evidence="11">
    <location>
        <begin position="92"/>
        <end position="110"/>
    </location>
</feature>
<evidence type="ECO:0000256" key="1">
    <source>
        <dbReference type="ARBA" id="ARBA00004651"/>
    </source>
</evidence>
<dbReference type="SUPFAM" id="SSF103473">
    <property type="entry name" value="MFS general substrate transporter"/>
    <property type="match status" value="1"/>
</dbReference>
<organism evidence="13 14">
    <name type="scientific">Staphylococcus gallinarum</name>
    <dbReference type="NCBI Taxonomy" id="1293"/>
    <lineage>
        <taxon>Bacteria</taxon>
        <taxon>Bacillati</taxon>
        <taxon>Bacillota</taxon>
        <taxon>Bacilli</taxon>
        <taxon>Bacillales</taxon>
        <taxon>Staphylococcaceae</taxon>
        <taxon>Staphylococcus</taxon>
    </lineage>
</organism>
<evidence type="ECO:0000256" key="7">
    <source>
        <dbReference type="ARBA" id="ARBA00022989"/>
    </source>
</evidence>
<gene>
    <name evidence="13" type="primary">proP_4</name>
    <name evidence="13" type="ORF">NCTC12195_02932</name>
</gene>
<dbReference type="PANTHER" id="PTHR43528">
    <property type="entry name" value="ALPHA-KETOGLUTARATE PERMEASE"/>
    <property type="match status" value="1"/>
</dbReference>
<feature type="transmembrane region" description="Helical" evidence="11">
    <location>
        <begin position="20"/>
        <end position="40"/>
    </location>
</feature>
<keyword evidence="8 11" id="KW-0472">Membrane</keyword>
<dbReference type="GO" id="GO:0005886">
    <property type="term" value="C:plasma membrane"/>
    <property type="evidence" value="ECO:0007669"/>
    <property type="project" value="UniProtKB-SubCell"/>
</dbReference>
<evidence type="ECO:0000256" key="9">
    <source>
        <dbReference type="ARBA" id="ARBA00037295"/>
    </source>
</evidence>
<evidence type="ECO:0000256" key="11">
    <source>
        <dbReference type="SAM" id="Phobius"/>
    </source>
</evidence>
<keyword evidence="5 11" id="KW-0812">Transmembrane</keyword>
<dbReference type="InterPro" id="IPR005828">
    <property type="entry name" value="MFS_sugar_transport-like"/>
</dbReference>
<name>A0A380FI89_STAGA</name>
<dbReference type="InterPro" id="IPR051084">
    <property type="entry name" value="H+-coupled_symporters"/>
</dbReference>
<comment type="subcellular location">
    <subcellularLocation>
        <location evidence="1">Cell membrane</location>
        <topology evidence="1">Multi-pass membrane protein</topology>
    </subcellularLocation>
</comment>
<dbReference type="PROSITE" id="PS50850">
    <property type="entry name" value="MFS"/>
    <property type="match status" value="1"/>
</dbReference>
<dbReference type="EMBL" id="UHDK01000001">
    <property type="protein sequence ID" value="SUM33470.1"/>
    <property type="molecule type" value="Genomic_DNA"/>
</dbReference>
<evidence type="ECO:0000256" key="10">
    <source>
        <dbReference type="ARBA" id="ARBA00039918"/>
    </source>
</evidence>
<keyword evidence="6" id="KW-0769">Symport</keyword>
<dbReference type="AlphaFoldDB" id="A0A380FI89"/>
<dbReference type="Pfam" id="PF00083">
    <property type="entry name" value="Sugar_tr"/>
    <property type="match status" value="1"/>
</dbReference>
<feature type="domain" description="Major facilitator superfamily (MFS) profile" evidence="12">
    <location>
        <begin position="19"/>
        <end position="176"/>
    </location>
</feature>
<evidence type="ECO:0000256" key="6">
    <source>
        <dbReference type="ARBA" id="ARBA00022847"/>
    </source>
</evidence>
<comment type="similarity">
    <text evidence="2">Belongs to the major facilitator superfamily. Metabolite:H+ Symporter (MHS) family (TC 2.A.1.6) family.</text>
</comment>
<proteinExistence type="inferred from homology"/>
<protein>
    <recommendedName>
        <fullName evidence="10">Putative proline/betaine transporter</fullName>
    </recommendedName>
</protein>
<evidence type="ECO:0000256" key="2">
    <source>
        <dbReference type="ARBA" id="ARBA00008240"/>
    </source>
</evidence>
<evidence type="ECO:0000256" key="8">
    <source>
        <dbReference type="ARBA" id="ARBA00023136"/>
    </source>
</evidence>
<evidence type="ECO:0000313" key="13">
    <source>
        <dbReference type="EMBL" id="SUM33470.1"/>
    </source>
</evidence>
<feature type="transmembrane region" description="Helical" evidence="11">
    <location>
        <begin position="60"/>
        <end position="80"/>
    </location>
</feature>
<dbReference type="PANTHER" id="PTHR43528:SF1">
    <property type="entry name" value="ALPHA-KETOGLUTARATE PERMEASE"/>
    <property type="match status" value="1"/>
</dbReference>
<dbReference type="STRING" id="1293.SH09_04710"/>
<dbReference type="GO" id="GO:0015293">
    <property type="term" value="F:symporter activity"/>
    <property type="evidence" value="ECO:0007669"/>
    <property type="project" value="UniProtKB-KW"/>
</dbReference>
<dbReference type="InterPro" id="IPR036259">
    <property type="entry name" value="MFS_trans_sf"/>
</dbReference>
<evidence type="ECO:0000259" key="12">
    <source>
        <dbReference type="PROSITE" id="PS50850"/>
    </source>
</evidence>
<evidence type="ECO:0000313" key="14">
    <source>
        <dbReference type="Proteomes" id="UP000255277"/>
    </source>
</evidence>
<reference evidence="13 14" key="1">
    <citation type="submission" date="2018-06" db="EMBL/GenBank/DDBJ databases">
        <authorList>
            <consortium name="Pathogen Informatics"/>
            <person name="Doyle S."/>
        </authorList>
    </citation>
    <scope>NUCLEOTIDE SEQUENCE [LARGE SCALE GENOMIC DNA]</scope>
    <source>
        <strain evidence="13 14">NCTC12195</strain>
    </source>
</reference>
<evidence type="ECO:0000256" key="4">
    <source>
        <dbReference type="ARBA" id="ARBA00022475"/>
    </source>
</evidence>
<keyword evidence="4" id="KW-1003">Cell membrane</keyword>
<dbReference type="Gene3D" id="1.20.1250.20">
    <property type="entry name" value="MFS general substrate transporter like domains"/>
    <property type="match status" value="1"/>
</dbReference>
<evidence type="ECO:0000256" key="5">
    <source>
        <dbReference type="ARBA" id="ARBA00022692"/>
    </source>
</evidence>
<keyword evidence="3" id="KW-0813">Transport</keyword>
<feature type="transmembrane region" description="Helical" evidence="11">
    <location>
        <begin position="116"/>
        <end position="146"/>
    </location>
</feature>
<comment type="function">
    <text evidence="9">May be a proton symporter involved in the uptake of osmolytes such as proline and glycine betaine.</text>
</comment>
<dbReference type="PROSITE" id="PS00217">
    <property type="entry name" value="SUGAR_TRANSPORT_2"/>
    <property type="match status" value="1"/>
</dbReference>